<dbReference type="PIRSF" id="PIRSF028103">
    <property type="entry name" value="GcvR"/>
    <property type="match status" value="1"/>
</dbReference>
<dbReference type="EMBL" id="UOFE01000036">
    <property type="protein sequence ID" value="VAW53973.1"/>
    <property type="molecule type" value="Genomic_DNA"/>
</dbReference>
<dbReference type="InterPro" id="IPR045865">
    <property type="entry name" value="ACT-like_dom_sf"/>
</dbReference>
<name>A0A3B0WNJ9_9ZZZZ</name>
<dbReference type="PROSITE" id="PS51671">
    <property type="entry name" value="ACT"/>
    <property type="match status" value="2"/>
</dbReference>
<organism evidence="2">
    <name type="scientific">hydrothermal vent metagenome</name>
    <dbReference type="NCBI Taxonomy" id="652676"/>
    <lineage>
        <taxon>unclassified sequences</taxon>
        <taxon>metagenomes</taxon>
        <taxon>ecological metagenomes</taxon>
    </lineage>
</organism>
<evidence type="ECO:0000259" key="1">
    <source>
        <dbReference type="PROSITE" id="PS51671"/>
    </source>
</evidence>
<dbReference type="InterPro" id="IPR050990">
    <property type="entry name" value="UPF0237/GcvR_regulator"/>
</dbReference>
<proteinExistence type="predicted"/>
<dbReference type="PANTHER" id="PTHR34875:SF5">
    <property type="entry name" value="GLYCINE CLEAVAGE SYSTEM TRANSCRIPTIONAL REPRESSOR"/>
    <property type="match status" value="1"/>
</dbReference>
<feature type="domain" description="ACT" evidence="1">
    <location>
        <begin position="93"/>
        <end position="174"/>
    </location>
</feature>
<protein>
    <submittedName>
        <fullName evidence="2">Glycine cleavage system transcriptional antiactivator GcvR</fullName>
    </submittedName>
</protein>
<dbReference type="Gene3D" id="3.30.70.260">
    <property type="match status" value="2"/>
</dbReference>
<feature type="domain" description="ACT" evidence="1">
    <location>
        <begin position="6"/>
        <end position="82"/>
    </location>
</feature>
<dbReference type="InterPro" id="IPR002912">
    <property type="entry name" value="ACT_dom"/>
</dbReference>
<dbReference type="InterPro" id="IPR016867">
    <property type="entry name" value="GcvR"/>
</dbReference>
<dbReference type="GO" id="GO:0006355">
    <property type="term" value="P:regulation of DNA-templated transcription"/>
    <property type="evidence" value="ECO:0007669"/>
    <property type="project" value="InterPro"/>
</dbReference>
<reference evidence="2" key="1">
    <citation type="submission" date="2018-06" db="EMBL/GenBank/DDBJ databases">
        <authorList>
            <person name="Zhirakovskaya E."/>
        </authorList>
    </citation>
    <scope>NUCLEOTIDE SEQUENCE</scope>
</reference>
<dbReference type="CDD" id="cd04869">
    <property type="entry name" value="ACT_GcvR_2"/>
    <property type="match status" value="1"/>
</dbReference>
<dbReference type="Pfam" id="PF13740">
    <property type="entry name" value="ACT_6"/>
    <property type="match status" value="1"/>
</dbReference>
<dbReference type="SUPFAM" id="SSF55021">
    <property type="entry name" value="ACT-like"/>
    <property type="match status" value="2"/>
</dbReference>
<dbReference type="AlphaFoldDB" id="A0A3B0WNJ9"/>
<gene>
    <name evidence="2" type="ORF">MNBD_GAMMA05-1618</name>
</gene>
<accession>A0A3B0WNJ9</accession>
<sequence length="174" mass="18834">MTTKLVISALGVDRPGIVNDLSNIIYTHELNIEDSRMTVLGGEFAVLLLVSGNQTAIENFQKISGDIEQTLKMKLLIKATTDTASASDSIPYSVEVAALDNPGIVNNIANFFSSRNINIVNLETESYAAPHTGSPMFALHMTIGISAETNIAKLREEFTDTCEELNLDAELTSL</sequence>
<evidence type="ECO:0000313" key="2">
    <source>
        <dbReference type="EMBL" id="VAW53973.1"/>
    </source>
</evidence>
<dbReference type="PANTHER" id="PTHR34875">
    <property type="entry name" value="UPF0237 PROTEIN MJ1558"/>
    <property type="match status" value="1"/>
</dbReference>